<dbReference type="AlphaFoldDB" id="A0A4Q6Y6N0"/>
<accession>A0A4Q6Y6N0</accession>
<comment type="caution">
    <text evidence="1">The sequence shown here is derived from an EMBL/GenBank/DDBJ whole genome shotgun (WGS) entry which is preliminary data.</text>
</comment>
<proteinExistence type="predicted"/>
<dbReference type="OrthoDB" id="8091560at2"/>
<gene>
    <name evidence="1" type="ORF">EWE75_04880</name>
</gene>
<reference evidence="1 2" key="1">
    <citation type="submission" date="2019-02" db="EMBL/GenBank/DDBJ databases">
        <authorList>
            <person name="Li Y."/>
        </authorList>
    </citation>
    <scope>NUCLEOTIDE SEQUENCE [LARGE SCALE GENOMIC DNA]</scope>
    <source>
        <strain evidence="1 2">3-7</strain>
    </source>
</reference>
<keyword evidence="2" id="KW-1185">Reference proteome</keyword>
<dbReference type="RefSeq" id="WP_130155568.1">
    <property type="nucleotide sequence ID" value="NZ_SGIS01000005.1"/>
</dbReference>
<sequence>MSRSIPPALYPVVITQDRYTGCYCNGEWIAVARASDRESDLSRIDWVLEYGPSAGDIEAACFWGDPPSWIASGPTPEGAIEALIVKAAGEITAEQP</sequence>
<evidence type="ECO:0000313" key="2">
    <source>
        <dbReference type="Proteomes" id="UP000292085"/>
    </source>
</evidence>
<dbReference type="Proteomes" id="UP000292085">
    <property type="component" value="Unassembled WGS sequence"/>
</dbReference>
<name>A0A4Q6Y6N0_9SPHN</name>
<evidence type="ECO:0000313" key="1">
    <source>
        <dbReference type="EMBL" id="RZF65634.1"/>
    </source>
</evidence>
<protein>
    <submittedName>
        <fullName evidence="1">Uncharacterized protein</fullName>
    </submittedName>
</protein>
<dbReference type="EMBL" id="SGIS01000005">
    <property type="protein sequence ID" value="RZF65634.1"/>
    <property type="molecule type" value="Genomic_DNA"/>
</dbReference>
<organism evidence="1 2">
    <name type="scientific">Sphingomonas populi</name>
    <dbReference type="NCBI Taxonomy" id="2484750"/>
    <lineage>
        <taxon>Bacteria</taxon>
        <taxon>Pseudomonadati</taxon>
        <taxon>Pseudomonadota</taxon>
        <taxon>Alphaproteobacteria</taxon>
        <taxon>Sphingomonadales</taxon>
        <taxon>Sphingomonadaceae</taxon>
        <taxon>Sphingomonas</taxon>
    </lineage>
</organism>